<comment type="catalytic activity">
    <reaction evidence="1">
        <text>ATP + protein L-histidine = ADP + protein N-phospho-L-histidine.</text>
        <dbReference type="EC" id="2.7.13.3"/>
    </reaction>
</comment>
<evidence type="ECO:0000256" key="8">
    <source>
        <dbReference type="ARBA" id="ARBA00023012"/>
    </source>
</evidence>
<evidence type="ECO:0000313" key="12">
    <source>
        <dbReference type="Proteomes" id="UP000190961"/>
    </source>
</evidence>
<dbReference type="InterPro" id="IPR011047">
    <property type="entry name" value="Quinoprotein_ADH-like_sf"/>
</dbReference>
<dbReference type="InterPro" id="IPR011712">
    <property type="entry name" value="Sig_transdc_His_kin_sub3_dim/P"/>
</dbReference>
<evidence type="ECO:0000313" key="11">
    <source>
        <dbReference type="EMBL" id="SKC81310.1"/>
    </source>
</evidence>
<evidence type="ECO:0000256" key="1">
    <source>
        <dbReference type="ARBA" id="ARBA00000085"/>
    </source>
</evidence>
<keyword evidence="9" id="KW-1133">Transmembrane helix</keyword>
<dbReference type="Proteomes" id="UP000190961">
    <property type="component" value="Unassembled WGS sequence"/>
</dbReference>
<dbReference type="InterPro" id="IPR005467">
    <property type="entry name" value="His_kinase_dom"/>
</dbReference>
<keyword evidence="4" id="KW-0808">Transferase</keyword>
<dbReference type="InterPro" id="IPR003594">
    <property type="entry name" value="HATPase_dom"/>
</dbReference>
<feature type="domain" description="Histidine kinase" evidence="10">
    <location>
        <begin position="818"/>
        <end position="1008"/>
    </location>
</feature>
<dbReference type="OrthoDB" id="9778366at2"/>
<dbReference type="InterPro" id="IPR013783">
    <property type="entry name" value="Ig-like_fold"/>
</dbReference>
<dbReference type="Gene3D" id="1.20.5.1930">
    <property type="match status" value="1"/>
</dbReference>
<evidence type="ECO:0000256" key="4">
    <source>
        <dbReference type="ARBA" id="ARBA00022679"/>
    </source>
</evidence>
<dbReference type="InterPro" id="IPR036890">
    <property type="entry name" value="HATPase_C_sf"/>
</dbReference>
<evidence type="ECO:0000256" key="7">
    <source>
        <dbReference type="ARBA" id="ARBA00022840"/>
    </source>
</evidence>
<evidence type="ECO:0000256" key="5">
    <source>
        <dbReference type="ARBA" id="ARBA00022741"/>
    </source>
</evidence>
<name>A0A1T5LZ85_9BACT</name>
<dbReference type="CDD" id="cd16917">
    <property type="entry name" value="HATPase_UhpB-NarQ-NarX-like"/>
    <property type="match status" value="1"/>
</dbReference>
<dbReference type="InterPro" id="IPR011123">
    <property type="entry name" value="Y_Y_Y"/>
</dbReference>
<dbReference type="GO" id="GO:0005524">
    <property type="term" value="F:ATP binding"/>
    <property type="evidence" value="ECO:0007669"/>
    <property type="project" value="UniProtKB-KW"/>
</dbReference>
<keyword evidence="6 11" id="KW-0418">Kinase</keyword>
<keyword evidence="7" id="KW-0067">ATP-binding</keyword>
<sequence>MTLRSSFRIHFIIALLCIFITRYKPVYAQLPAITFEVISSKDGLPGNTVLSATRDHSGFMWFGTRQCVVRYDGATFQPYTSPETNFVTGVVADHENNVWISSDRNGICRIDAISLQMECSPKTQEPDIETTGFFFIDKNNNGWYSDREGVNRMDLKTRKTKHYAFRKTMYVWTKASFTEDTDGNLWVIGRDNGLFRYDPLKDTLYCVFGADSHDVAPQEPVLLSDARAGENGILWIGSYNMGLIRYDTHSNTYEHYSTGRIANQINALENGVDENGNAILWVGDNSGLGVFRPEQKRFYFFSDVLPNPYEVNAIVRDKQDGIVWACTSDGIIKYNPVSNVIRALWLPKGIVSFPVTVNVILADIEYPNIVYLGLSHTGIVQWNKVTNEFTLIRYPDGGDTRWITQRPDRTLWIGTNRWNYKRPGIFVYDPEEERFISTPLSEQANRYFSVPFFMYGLFDKHDRLWIGNSDEGIRILDFNTGKNATPWPDAMQHSLIQNNNLINDMLLDTDGTILLGTMQGIYRGDERAGNFVLAEPADIDDRIQDRSVNSLLLDKQKNVWAARWGSLTKTDRDGKISLVLTGEDGFVDRQIAGLAEDHAGNVWAGNYEGLYCYHATSRKLKRFTVNDGLINNNTMGRIYTSQDGKELYVGHQNGINIINVARILGPVENPVLGISSFKIHGKEHFVDFSKPIELAPDENAFSVDFIALNYRKHHDNEYAYYLEDFDKEWNYSGTNHQAYFTNLNPGTYILHMKTGDVLGNWSPEASSIRIEVMPAYYETLWFKLLIIATIIALLYAFYRYRINQIIRLQHVRNRISADLHDELGSSLSGISIMGTLARKELSQTHPSASFIERMVEETQQISSSLDDIVWNISPRNDALSSLIARMTRYASELFEAKQIHYNFAMPKHFEHIKLSMEQRRNFYLIFKESVNNLIKYSHCSNASVQVVVERKKLLMIIEDDGVGFNPEIPRDRNGLLNLKARAASLKGTLNILSDTGKGTKLRLEFPIG</sequence>
<dbReference type="SUPFAM" id="SSF50998">
    <property type="entry name" value="Quinoprotein alcohol dehydrogenase-like"/>
    <property type="match status" value="1"/>
</dbReference>
<dbReference type="Pfam" id="PF02518">
    <property type="entry name" value="HATPase_c"/>
    <property type="match status" value="1"/>
</dbReference>
<keyword evidence="9" id="KW-0472">Membrane</keyword>
<organism evidence="11 12">
    <name type="scientific">Ohtaekwangia koreensis</name>
    <dbReference type="NCBI Taxonomy" id="688867"/>
    <lineage>
        <taxon>Bacteria</taxon>
        <taxon>Pseudomonadati</taxon>
        <taxon>Bacteroidota</taxon>
        <taxon>Cytophagia</taxon>
        <taxon>Cytophagales</taxon>
        <taxon>Fulvivirgaceae</taxon>
        <taxon>Ohtaekwangia</taxon>
    </lineage>
</organism>
<gene>
    <name evidence="11" type="ORF">SAMN05660236_3922</name>
</gene>
<dbReference type="GO" id="GO:0000155">
    <property type="term" value="F:phosphorelay sensor kinase activity"/>
    <property type="evidence" value="ECO:0007669"/>
    <property type="project" value="InterPro"/>
</dbReference>
<dbReference type="InterPro" id="IPR015943">
    <property type="entry name" value="WD40/YVTN_repeat-like_dom_sf"/>
</dbReference>
<keyword evidence="5" id="KW-0547">Nucleotide-binding</keyword>
<dbReference type="Pfam" id="PF07495">
    <property type="entry name" value="Y_Y_Y"/>
    <property type="match status" value="1"/>
</dbReference>
<dbReference type="RefSeq" id="WP_079688497.1">
    <property type="nucleotide sequence ID" value="NZ_FUZU01000003.1"/>
</dbReference>
<dbReference type="STRING" id="688867.SAMN05660236_3922"/>
<reference evidence="11 12" key="1">
    <citation type="submission" date="2017-02" db="EMBL/GenBank/DDBJ databases">
        <authorList>
            <person name="Peterson S.W."/>
        </authorList>
    </citation>
    <scope>NUCLEOTIDE SEQUENCE [LARGE SCALE GENOMIC DNA]</scope>
    <source>
        <strain evidence="11 12">DSM 25262</strain>
    </source>
</reference>
<dbReference type="Gene3D" id="2.60.40.10">
    <property type="entry name" value="Immunoglobulins"/>
    <property type="match status" value="1"/>
</dbReference>
<keyword evidence="8" id="KW-0902">Two-component regulatory system</keyword>
<dbReference type="PANTHER" id="PTHR24421:SF10">
    <property type="entry name" value="NITRATE_NITRITE SENSOR PROTEIN NARQ"/>
    <property type="match status" value="1"/>
</dbReference>
<dbReference type="SUPFAM" id="SSF55874">
    <property type="entry name" value="ATPase domain of HSP90 chaperone/DNA topoisomerase II/histidine kinase"/>
    <property type="match status" value="1"/>
</dbReference>
<dbReference type="Pfam" id="PF07730">
    <property type="entry name" value="HisKA_3"/>
    <property type="match status" value="1"/>
</dbReference>
<dbReference type="SUPFAM" id="SSF63829">
    <property type="entry name" value="Calcium-dependent phosphotriesterase"/>
    <property type="match status" value="2"/>
</dbReference>
<accession>A0A1T5LZ85</accession>
<keyword evidence="3" id="KW-0597">Phosphoprotein</keyword>
<dbReference type="PROSITE" id="PS50109">
    <property type="entry name" value="HIS_KIN"/>
    <property type="match status" value="1"/>
</dbReference>
<feature type="transmembrane region" description="Helical" evidence="9">
    <location>
        <begin position="780"/>
        <end position="798"/>
    </location>
</feature>
<dbReference type="Gene3D" id="3.30.565.10">
    <property type="entry name" value="Histidine kinase-like ATPase, C-terminal domain"/>
    <property type="match status" value="1"/>
</dbReference>
<dbReference type="GO" id="GO:0046983">
    <property type="term" value="F:protein dimerization activity"/>
    <property type="evidence" value="ECO:0007669"/>
    <property type="project" value="InterPro"/>
</dbReference>
<proteinExistence type="predicted"/>
<dbReference type="InterPro" id="IPR050482">
    <property type="entry name" value="Sensor_HK_TwoCompSys"/>
</dbReference>
<dbReference type="Pfam" id="PF07494">
    <property type="entry name" value="Reg_prop"/>
    <property type="match status" value="1"/>
</dbReference>
<dbReference type="EMBL" id="FUZU01000003">
    <property type="protein sequence ID" value="SKC81310.1"/>
    <property type="molecule type" value="Genomic_DNA"/>
</dbReference>
<evidence type="ECO:0000259" key="10">
    <source>
        <dbReference type="PROSITE" id="PS50109"/>
    </source>
</evidence>
<keyword evidence="9" id="KW-0812">Transmembrane</keyword>
<dbReference type="EC" id="2.7.13.3" evidence="2"/>
<dbReference type="InterPro" id="IPR011110">
    <property type="entry name" value="Reg_prop"/>
</dbReference>
<evidence type="ECO:0000256" key="2">
    <source>
        <dbReference type="ARBA" id="ARBA00012438"/>
    </source>
</evidence>
<evidence type="ECO:0000256" key="6">
    <source>
        <dbReference type="ARBA" id="ARBA00022777"/>
    </source>
</evidence>
<dbReference type="AlphaFoldDB" id="A0A1T5LZ85"/>
<dbReference type="PANTHER" id="PTHR24421">
    <property type="entry name" value="NITRATE/NITRITE SENSOR PROTEIN NARX-RELATED"/>
    <property type="match status" value="1"/>
</dbReference>
<dbReference type="Gene3D" id="2.130.10.10">
    <property type="entry name" value="YVTN repeat-like/Quinoprotein amine dehydrogenase"/>
    <property type="match status" value="2"/>
</dbReference>
<keyword evidence="12" id="KW-1185">Reference proteome</keyword>
<dbReference type="GO" id="GO:0016020">
    <property type="term" value="C:membrane"/>
    <property type="evidence" value="ECO:0007669"/>
    <property type="project" value="InterPro"/>
</dbReference>
<protein>
    <recommendedName>
        <fullName evidence="2">histidine kinase</fullName>
        <ecNumber evidence="2">2.7.13.3</ecNumber>
    </recommendedName>
</protein>
<evidence type="ECO:0000256" key="3">
    <source>
        <dbReference type="ARBA" id="ARBA00022553"/>
    </source>
</evidence>
<evidence type="ECO:0000256" key="9">
    <source>
        <dbReference type="SAM" id="Phobius"/>
    </source>
</evidence>